<dbReference type="Gramene" id="evm.model.01.2777">
    <property type="protein sequence ID" value="cds.evm.model.01.2777"/>
    <property type="gene ID" value="evm.TU.01.2777"/>
</dbReference>
<dbReference type="EMBL" id="UZAU01000081">
    <property type="status" value="NOT_ANNOTATED_CDS"/>
    <property type="molecule type" value="Genomic_DNA"/>
</dbReference>
<dbReference type="EnsemblPlants" id="evm.model.01.2777">
    <property type="protein sequence ID" value="cds.evm.model.01.2777"/>
    <property type="gene ID" value="evm.TU.01.2777"/>
</dbReference>
<reference evidence="2" key="2">
    <citation type="submission" date="2021-03" db="UniProtKB">
        <authorList>
            <consortium name="EnsemblPlants"/>
        </authorList>
    </citation>
    <scope>IDENTIFICATION</scope>
</reference>
<accession>A0A803NML8</accession>
<evidence type="ECO:0000313" key="2">
    <source>
        <dbReference type="EnsemblPlants" id="cds.evm.model.01.2777"/>
    </source>
</evidence>
<organism evidence="2 3">
    <name type="scientific">Cannabis sativa</name>
    <name type="common">Hemp</name>
    <name type="synonym">Marijuana</name>
    <dbReference type="NCBI Taxonomy" id="3483"/>
    <lineage>
        <taxon>Eukaryota</taxon>
        <taxon>Viridiplantae</taxon>
        <taxon>Streptophyta</taxon>
        <taxon>Embryophyta</taxon>
        <taxon>Tracheophyta</taxon>
        <taxon>Spermatophyta</taxon>
        <taxon>Magnoliopsida</taxon>
        <taxon>eudicotyledons</taxon>
        <taxon>Gunneridae</taxon>
        <taxon>Pentapetalae</taxon>
        <taxon>rosids</taxon>
        <taxon>fabids</taxon>
        <taxon>Rosales</taxon>
        <taxon>Cannabaceae</taxon>
        <taxon>Cannabis</taxon>
    </lineage>
</organism>
<reference evidence="2" key="1">
    <citation type="submission" date="2018-11" db="EMBL/GenBank/DDBJ databases">
        <authorList>
            <person name="Grassa J C."/>
        </authorList>
    </citation>
    <scope>NUCLEOTIDE SEQUENCE [LARGE SCALE GENOMIC DNA]</scope>
</reference>
<evidence type="ECO:0000313" key="3">
    <source>
        <dbReference type="Proteomes" id="UP000596661"/>
    </source>
</evidence>
<feature type="region of interest" description="Disordered" evidence="1">
    <location>
        <begin position="292"/>
        <end position="312"/>
    </location>
</feature>
<evidence type="ECO:0000256" key="1">
    <source>
        <dbReference type="SAM" id="MobiDB-lite"/>
    </source>
</evidence>
<dbReference type="AlphaFoldDB" id="A0A803NML8"/>
<keyword evidence="3" id="KW-1185">Reference proteome</keyword>
<dbReference type="Proteomes" id="UP000596661">
    <property type="component" value="Chromosome 1"/>
</dbReference>
<sequence>MCSSIPGRNIIIAPDVIMSSSISVVINRGASGTILIGIRFPTVRPTSALPGWDIFPPSFIFEKVSELEWRLMTKPNALVSRIYKDRYYLNGSFLTADLGGNPSFIWKSIFESQHVIKKGAAVRVGCGNTVQVLRDLWLPSEVDPYIHIAKNRRPNTGQRTFSTWLEEVYTRFVDSERRLISMVVWAIWKCRNDLVWDNKSKFVREVVTLATTVLNQWHSARDKIQDTSLGFLNSKDSDEHWRIPNVETIKVNTDAAIFEQSQCFSYSLVARNHIGTLEEARSVCTRKKHSTRSCRSNWDSGSAELDKRQTMG</sequence>
<name>A0A803NML8_CANSA</name>
<proteinExistence type="predicted"/>
<protein>
    <submittedName>
        <fullName evidence="2">Uncharacterized protein</fullName>
    </submittedName>
</protein>